<organism evidence="4 5">
    <name type="scientific">candidate division WOR-1 bacterium RIFOXYB2_FULL_48_7</name>
    <dbReference type="NCBI Taxonomy" id="1802583"/>
    <lineage>
        <taxon>Bacteria</taxon>
        <taxon>Bacillati</taxon>
        <taxon>Saganbacteria</taxon>
    </lineage>
</organism>
<dbReference type="AlphaFoldDB" id="A0A1F4TS04"/>
<dbReference type="PANTHER" id="PTHR24412">
    <property type="entry name" value="KELCH PROTEIN"/>
    <property type="match status" value="1"/>
</dbReference>
<dbReference type="EMBL" id="MEUF01000029">
    <property type="protein sequence ID" value="OGC35369.1"/>
    <property type="molecule type" value="Genomic_DNA"/>
</dbReference>
<dbReference type="InterPro" id="IPR036278">
    <property type="entry name" value="Sialidase_sf"/>
</dbReference>
<dbReference type="Gene3D" id="2.120.10.80">
    <property type="entry name" value="Kelch-type beta propeller"/>
    <property type="match status" value="1"/>
</dbReference>
<protein>
    <submittedName>
        <fullName evidence="4">Uncharacterized protein</fullName>
    </submittedName>
</protein>
<evidence type="ECO:0000256" key="3">
    <source>
        <dbReference type="SAM" id="SignalP"/>
    </source>
</evidence>
<proteinExistence type="predicted"/>
<dbReference type="SUPFAM" id="SSF117281">
    <property type="entry name" value="Kelch motif"/>
    <property type="match status" value="1"/>
</dbReference>
<gene>
    <name evidence="4" type="ORF">A2311_03410</name>
</gene>
<dbReference type="Proteomes" id="UP000178951">
    <property type="component" value="Unassembled WGS sequence"/>
</dbReference>
<sequence>MANKFLVPMVVGLLIMAFFVGCTGTVDTPTTTETSSTTTTITTTTVTSTTTTPATTTSTATTSSSTTTVIAAGLTWSQITPLTDFSSRDSGACVTFQNKIYLLGGFVTPQNETVRTTNEVLYSSDGLTWTNYLATWPAREKLSATVHNGEIWIYGGSSSSNSYNDVWKSSNGTDWTLVGYNTSIGSRELASLVSFDNQLWIAGGELDDNSYCDIWSSSNGLTWEQKQVFPGSTGGLNILNNNLTYLIFYINGGAQTITCEVQTSTDGLNWQNTSATFPSQAGFPANTLVQGDKIYLLGLENIFPAEAYLNKVYSSVDAVNWTLVTAEAPWVGRDRAYVTTMNQQLWLIAGRQKQAALTYKDLWVSPPQ</sequence>
<dbReference type="InterPro" id="IPR015915">
    <property type="entry name" value="Kelch-typ_b-propeller"/>
</dbReference>
<dbReference type="STRING" id="1802583.A2311_03410"/>
<name>A0A1F4TS04_UNCSA</name>
<evidence type="ECO:0000313" key="5">
    <source>
        <dbReference type="Proteomes" id="UP000178951"/>
    </source>
</evidence>
<keyword evidence="1" id="KW-0880">Kelch repeat</keyword>
<keyword evidence="2" id="KW-0677">Repeat</keyword>
<reference evidence="4 5" key="1">
    <citation type="journal article" date="2016" name="Nat. Commun.">
        <title>Thousands of microbial genomes shed light on interconnected biogeochemical processes in an aquifer system.</title>
        <authorList>
            <person name="Anantharaman K."/>
            <person name="Brown C.T."/>
            <person name="Hug L.A."/>
            <person name="Sharon I."/>
            <person name="Castelle C.J."/>
            <person name="Probst A.J."/>
            <person name="Thomas B.C."/>
            <person name="Singh A."/>
            <person name="Wilkins M.J."/>
            <person name="Karaoz U."/>
            <person name="Brodie E.L."/>
            <person name="Williams K.H."/>
            <person name="Hubbard S.S."/>
            <person name="Banfield J.F."/>
        </authorList>
    </citation>
    <scope>NUCLEOTIDE SEQUENCE [LARGE SCALE GENOMIC DNA]</scope>
</reference>
<feature type="chain" id="PRO_5009514701" evidence="3">
    <location>
        <begin position="24"/>
        <end position="368"/>
    </location>
</feature>
<dbReference type="PANTHER" id="PTHR24412:SF489">
    <property type="entry name" value="RING FINGER DOMAIN AND KELCH REPEAT-CONTAINING PROTEIN DDB_G0271372"/>
    <property type="match status" value="1"/>
</dbReference>
<accession>A0A1F4TS04</accession>
<keyword evidence="3" id="KW-0732">Signal</keyword>
<evidence type="ECO:0000313" key="4">
    <source>
        <dbReference type="EMBL" id="OGC35369.1"/>
    </source>
</evidence>
<evidence type="ECO:0000256" key="2">
    <source>
        <dbReference type="ARBA" id="ARBA00022737"/>
    </source>
</evidence>
<dbReference type="SUPFAM" id="SSF50939">
    <property type="entry name" value="Sialidases"/>
    <property type="match status" value="1"/>
</dbReference>
<comment type="caution">
    <text evidence="4">The sequence shown here is derived from an EMBL/GenBank/DDBJ whole genome shotgun (WGS) entry which is preliminary data.</text>
</comment>
<feature type="signal peptide" evidence="3">
    <location>
        <begin position="1"/>
        <end position="23"/>
    </location>
</feature>
<evidence type="ECO:0000256" key="1">
    <source>
        <dbReference type="ARBA" id="ARBA00022441"/>
    </source>
</evidence>
<dbReference type="PROSITE" id="PS51257">
    <property type="entry name" value="PROKAR_LIPOPROTEIN"/>
    <property type="match status" value="1"/>
</dbReference>